<keyword evidence="3" id="KW-0206">Cytoskeleton</keyword>
<accession>A0AAV3Q9Q6</accession>
<organism evidence="5 6">
    <name type="scientific">Lithospermum erythrorhizon</name>
    <name type="common">Purple gromwell</name>
    <name type="synonym">Lithospermum officinale var. erythrorhizon</name>
    <dbReference type="NCBI Taxonomy" id="34254"/>
    <lineage>
        <taxon>Eukaryota</taxon>
        <taxon>Viridiplantae</taxon>
        <taxon>Streptophyta</taxon>
        <taxon>Embryophyta</taxon>
        <taxon>Tracheophyta</taxon>
        <taxon>Spermatophyta</taxon>
        <taxon>Magnoliopsida</taxon>
        <taxon>eudicotyledons</taxon>
        <taxon>Gunneridae</taxon>
        <taxon>Pentapetalae</taxon>
        <taxon>asterids</taxon>
        <taxon>lamiids</taxon>
        <taxon>Boraginales</taxon>
        <taxon>Boraginaceae</taxon>
        <taxon>Boraginoideae</taxon>
        <taxon>Lithospermeae</taxon>
        <taxon>Lithospermum</taxon>
    </lineage>
</organism>
<comment type="caution">
    <text evidence="5">The sequence shown here is derived from an EMBL/GenBank/DDBJ whole genome shotgun (WGS) entry which is preliminary data.</text>
</comment>
<dbReference type="InterPro" id="IPR028021">
    <property type="entry name" value="Katanin_C-terminal"/>
</dbReference>
<protein>
    <recommendedName>
        <fullName evidence="4">Katanin p80 subunit C-terminal domain-containing protein</fullName>
    </recommendedName>
</protein>
<evidence type="ECO:0000256" key="2">
    <source>
        <dbReference type="ARBA" id="ARBA00022490"/>
    </source>
</evidence>
<comment type="subcellular location">
    <subcellularLocation>
        <location evidence="1">Cytoplasm</location>
        <location evidence="1">Cytoskeleton</location>
    </subcellularLocation>
</comment>
<dbReference type="PANTHER" id="PTHR19845">
    <property type="entry name" value="KATANIN P80 SUBUNIT"/>
    <property type="match status" value="1"/>
</dbReference>
<evidence type="ECO:0000313" key="5">
    <source>
        <dbReference type="EMBL" id="GAA0159872.1"/>
    </source>
</evidence>
<reference evidence="5 6" key="1">
    <citation type="submission" date="2024-01" db="EMBL/GenBank/DDBJ databases">
        <title>The complete chloroplast genome sequence of Lithospermum erythrorhizon: insights into the phylogenetic relationship among Boraginaceae species and the maternal lineages of purple gromwells.</title>
        <authorList>
            <person name="Okada T."/>
            <person name="Watanabe K."/>
        </authorList>
    </citation>
    <scope>NUCLEOTIDE SEQUENCE [LARGE SCALE GENOMIC DNA]</scope>
</reference>
<proteinExistence type="predicted"/>
<evidence type="ECO:0000256" key="3">
    <source>
        <dbReference type="ARBA" id="ARBA00023212"/>
    </source>
</evidence>
<dbReference type="Pfam" id="PF13925">
    <property type="entry name" value="Katanin_con80"/>
    <property type="match status" value="1"/>
</dbReference>
<dbReference type="EMBL" id="BAABME010003715">
    <property type="protein sequence ID" value="GAA0159872.1"/>
    <property type="molecule type" value="Genomic_DNA"/>
</dbReference>
<evidence type="ECO:0000256" key="1">
    <source>
        <dbReference type="ARBA" id="ARBA00004245"/>
    </source>
</evidence>
<gene>
    <name evidence="5" type="ORF">LIER_16553</name>
</gene>
<keyword evidence="2" id="KW-0963">Cytoplasm</keyword>
<dbReference type="Proteomes" id="UP001454036">
    <property type="component" value="Unassembled WGS sequence"/>
</dbReference>
<keyword evidence="6" id="KW-1185">Reference proteome</keyword>
<feature type="domain" description="Katanin p80 subunit C-terminal" evidence="4">
    <location>
        <begin position="20"/>
        <end position="97"/>
    </location>
</feature>
<dbReference type="GO" id="GO:0008017">
    <property type="term" value="F:microtubule binding"/>
    <property type="evidence" value="ECO:0007669"/>
    <property type="project" value="InterPro"/>
</dbReference>
<dbReference type="GO" id="GO:0008352">
    <property type="term" value="C:katanin complex"/>
    <property type="evidence" value="ECO:0007669"/>
    <property type="project" value="TreeGrafter"/>
</dbReference>
<dbReference type="GO" id="GO:0007019">
    <property type="term" value="P:microtubule depolymerization"/>
    <property type="evidence" value="ECO:0007669"/>
    <property type="project" value="TreeGrafter"/>
</dbReference>
<evidence type="ECO:0000259" key="4">
    <source>
        <dbReference type="Pfam" id="PF13925"/>
    </source>
</evidence>
<sequence>MKLHGFEIQWKYDRDNACLHQDISLEMLLKLVKVFGQVIYYSLSAPSSVGVDIEAEQRFERCNLCFIELEKVKRHLPDLSRKGGSIAKSAQELNLVLQEVSCG</sequence>
<name>A0AAV3Q9Q6_LITER</name>
<dbReference type="AlphaFoldDB" id="A0AAV3Q9Q6"/>
<evidence type="ECO:0000313" key="6">
    <source>
        <dbReference type="Proteomes" id="UP001454036"/>
    </source>
</evidence>
<dbReference type="PANTHER" id="PTHR19845:SF0">
    <property type="entry name" value="KATANIN P80 WD40 REPEAT-CONTAINING SUBUNIT B1"/>
    <property type="match status" value="1"/>
</dbReference>